<name>A0A395HDC0_9EURO</name>
<proteinExistence type="predicted"/>
<feature type="compositionally biased region" description="Basic and acidic residues" evidence="1">
    <location>
        <begin position="130"/>
        <end position="140"/>
    </location>
</feature>
<dbReference type="AlphaFoldDB" id="A0A395HDC0"/>
<accession>A0A395HDC0</accession>
<dbReference type="RefSeq" id="XP_025579826.1">
    <property type="nucleotide sequence ID" value="XM_025713659.1"/>
</dbReference>
<feature type="compositionally biased region" description="Low complexity" evidence="1">
    <location>
        <begin position="110"/>
        <end position="123"/>
    </location>
</feature>
<feature type="region of interest" description="Disordered" evidence="1">
    <location>
        <begin position="90"/>
        <end position="140"/>
    </location>
</feature>
<dbReference type="Proteomes" id="UP000249402">
    <property type="component" value="Unassembled WGS sequence"/>
</dbReference>
<sequence>MEKEGKKTVNLLPNYKQRKTKTQNFPFGFASSSSFFSTSLSIFCIEFSWSPFSSRARETSKTLSPDLNAFRSSLCSGQLRRSWNLHTTTTTTTYQPTFNPSNPNLPPPRLLSSTPPSLSLSPSPDQPAKPVRELDHQTMC</sequence>
<protein>
    <submittedName>
        <fullName evidence="2">Uncharacterized protein</fullName>
    </submittedName>
</protein>
<dbReference type="EMBL" id="KZ824421">
    <property type="protein sequence ID" value="RAL05499.1"/>
    <property type="molecule type" value="Genomic_DNA"/>
</dbReference>
<gene>
    <name evidence="2" type="ORF">BO80DRAFT_138024</name>
</gene>
<evidence type="ECO:0000313" key="2">
    <source>
        <dbReference type="EMBL" id="RAL05499.1"/>
    </source>
</evidence>
<organism evidence="2 3">
    <name type="scientific">Aspergillus ibericus CBS 121593</name>
    <dbReference type="NCBI Taxonomy" id="1448316"/>
    <lineage>
        <taxon>Eukaryota</taxon>
        <taxon>Fungi</taxon>
        <taxon>Dikarya</taxon>
        <taxon>Ascomycota</taxon>
        <taxon>Pezizomycotina</taxon>
        <taxon>Eurotiomycetes</taxon>
        <taxon>Eurotiomycetidae</taxon>
        <taxon>Eurotiales</taxon>
        <taxon>Aspergillaceae</taxon>
        <taxon>Aspergillus</taxon>
        <taxon>Aspergillus subgen. Circumdati</taxon>
    </lineage>
</organism>
<evidence type="ECO:0000313" key="3">
    <source>
        <dbReference type="Proteomes" id="UP000249402"/>
    </source>
</evidence>
<reference evidence="2 3" key="1">
    <citation type="submission" date="2018-02" db="EMBL/GenBank/DDBJ databases">
        <title>The genomes of Aspergillus section Nigri reveals drivers in fungal speciation.</title>
        <authorList>
            <consortium name="DOE Joint Genome Institute"/>
            <person name="Vesth T.C."/>
            <person name="Nybo J."/>
            <person name="Theobald S."/>
            <person name="Brandl J."/>
            <person name="Frisvad J.C."/>
            <person name="Nielsen K.F."/>
            <person name="Lyhne E.K."/>
            <person name="Kogle M.E."/>
            <person name="Kuo A."/>
            <person name="Riley R."/>
            <person name="Clum A."/>
            <person name="Nolan M."/>
            <person name="Lipzen A."/>
            <person name="Salamov A."/>
            <person name="Henrissat B."/>
            <person name="Wiebenga A."/>
            <person name="De vries R.P."/>
            <person name="Grigoriev I.V."/>
            <person name="Mortensen U.H."/>
            <person name="Andersen M.R."/>
            <person name="Baker S.E."/>
        </authorList>
    </citation>
    <scope>NUCLEOTIDE SEQUENCE [LARGE SCALE GENOMIC DNA]</scope>
    <source>
        <strain evidence="2 3">CBS 121593</strain>
    </source>
</reference>
<keyword evidence="3" id="KW-1185">Reference proteome</keyword>
<dbReference type="VEuPathDB" id="FungiDB:BO80DRAFT_138024"/>
<dbReference type="GeneID" id="37218524"/>
<evidence type="ECO:0000256" key="1">
    <source>
        <dbReference type="SAM" id="MobiDB-lite"/>
    </source>
</evidence>